<organism evidence="1 2">
    <name type="scientific">Variovorax boronicumulans</name>
    <dbReference type="NCBI Taxonomy" id="436515"/>
    <lineage>
        <taxon>Bacteria</taxon>
        <taxon>Pseudomonadati</taxon>
        <taxon>Pseudomonadota</taxon>
        <taxon>Betaproteobacteria</taxon>
        <taxon>Burkholderiales</taxon>
        <taxon>Comamonadaceae</taxon>
        <taxon>Variovorax</taxon>
    </lineage>
</organism>
<accession>A0AAW8D2B2</accession>
<reference evidence="1" key="1">
    <citation type="submission" date="2023-07" db="EMBL/GenBank/DDBJ databases">
        <title>Sorghum-associated microbial communities from plants grown in Nebraska, USA.</title>
        <authorList>
            <person name="Schachtman D."/>
        </authorList>
    </citation>
    <scope>NUCLEOTIDE SEQUENCE</scope>
    <source>
        <strain evidence="1">DS3754</strain>
    </source>
</reference>
<gene>
    <name evidence="1" type="ORF">J2W31_004505</name>
</gene>
<dbReference type="Proteomes" id="UP001242045">
    <property type="component" value="Unassembled WGS sequence"/>
</dbReference>
<dbReference type="RefSeq" id="WP_307686091.1">
    <property type="nucleotide sequence ID" value="NZ_JAUSRD010000012.1"/>
</dbReference>
<protein>
    <recommendedName>
        <fullName evidence="3">Phage tail protein</fullName>
    </recommendedName>
</protein>
<dbReference type="EMBL" id="JAUSRD010000012">
    <property type="protein sequence ID" value="MDP9895380.1"/>
    <property type="molecule type" value="Genomic_DNA"/>
</dbReference>
<evidence type="ECO:0000313" key="1">
    <source>
        <dbReference type="EMBL" id="MDP9895380.1"/>
    </source>
</evidence>
<name>A0AAW8D2B2_9BURK</name>
<comment type="caution">
    <text evidence="1">The sequence shown here is derived from an EMBL/GenBank/DDBJ whole genome shotgun (WGS) entry which is preliminary data.</text>
</comment>
<evidence type="ECO:0000313" key="2">
    <source>
        <dbReference type="Proteomes" id="UP001242045"/>
    </source>
</evidence>
<evidence type="ECO:0008006" key="3">
    <source>
        <dbReference type="Google" id="ProtNLM"/>
    </source>
</evidence>
<sequence>MDSEIKTGATYRVEVVAPDGTASQHSVEHNLVPMEGLNHMAAVIFKAGTQVNPWFIAPFEGVYTPTGNETAATIAAAAQESTAYGAAARLEFVEGAVTAGAVDNTANKAEFVFNASKVLRGVFIVSASPKGATTGTLISVVRFSSPKTVDSGSTLRVTAGFAFASV</sequence>
<dbReference type="AlphaFoldDB" id="A0AAW8D2B2"/>
<proteinExistence type="predicted"/>